<organism evidence="3 4">
    <name type="scientific">Kingdonia uniflora</name>
    <dbReference type="NCBI Taxonomy" id="39325"/>
    <lineage>
        <taxon>Eukaryota</taxon>
        <taxon>Viridiplantae</taxon>
        <taxon>Streptophyta</taxon>
        <taxon>Embryophyta</taxon>
        <taxon>Tracheophyta</taxon>
        <taxon>Spermatophyta</taxon>
        <taxon>Magnoliopsida</taxon>
        <taxon>Ranunculales</taxon>
        <taxon>Circaeasteraceae</taxon>
        <taxon>Kingdonia</taxon>
    </lineage>
</organism>
<dbReference type="InterPro" id="IPR029058">
    <property type="entry name" value="AB_hydrolase_fold"/>
</dbReference>
<dbReference type="SUPFAM" id="SSF53474">
    <property type="entry name" value="alpha/beta-Hydrolases"/>
    <property type="match status" value="1"/>
</dbReference>
<evidence type="ECO:0000256" key="1">
    <source>
        <dbReference type="PROSITE-ProRule" id="PRU10038"/>
    </source>
</evidence>
<evidence type="ECO:0000259" key="2">
    <source>
        <dbReference type="Pfam" id="PF07859"/>
    </source>
</evidence>
<evidence type="ECO:0000313" key="3">
    <source>
        <dbReference type="EMBL" id="KAF6163940.1"/>
    </source>
</evidence>
<protein>
    <recommendedName>
        <fullName evidence="2">Alpha/beta hydrolase fold-3 domain-containing protein</fullName>
    </recommendedName>
</protein>
<evidence type="ECO:0000313" key="4">
    <source>
        <dbReference type="Proteomes" id="UP000541444"/>
    </source>
</evidence>
<accession>A0A7J7NA98</accession>
<dbReference type="Gene3D" id="3.40.50.1820">
    <property type="entry name" value="alpha/beta hydrolase"/>
    <property type="match status" value="1"/>
</dbReference>
<dbReference type="Proteomes" id="UP000541444">
    <property type="component" value="Unassembled WGS sequence"/>
</dbReference>
<dbReference type="AlphaFoldDB" id="A0A7J7NA98"/>
<sequence length="326" mass="36126">MDSNKAELDYEFLPFLRVYKDGHVERLLDSDTKVALASFDPLTGVTSKDIVIIPETGVSARVYVPKLVNTNQKLPILVYFHGGAFCSSSTFSPIYHNHLNSLVLESNIVVVSVDYRLAPEHPLPIAYEDSWAALQWVASHCDRKGPETVLNENVDLARVFLAGDSAGANIAHIMAMRVGDPDIGLNVRLLGIALIHPYFWGSEPIGSETLDLGRKAFVDRLWPFVCPSMPDSDHPYINPVAVGAPSLHNLGCARVLVCVAEKDILKDRGWLYYESLGRCGWIGVVEIMEAKGEEHVFHLHNPDCQNASDLVKRLSAFINRDMPPLL</sequence>
<dbReference type="PROSITE" id="PS01174">
    <property type="entry name" value="LIPASE_GDXG_SER"/>
    <property type="match status" value="1"/>
</dbReference>
<dbReference type="OrthoDB" id="408631at2759"/>
<feature type="active site" evidence="1">
    <location>
        <position position="165"/>
    </location>
</feature>
<dbReference type="PANTHER" id="PTHR23024">
    <property type="entry name" value="ARYLACETAMIDE DEACETYLASE"/>
    <property type="match status" value="1"/>
</dbReference>
<proteinExistence type="predicted"/>
<gene>
    <name evidence="3" type="ORF">GIB67_011264</name>
</gene>
<reference evidence="3 4" key="1">
    <citation type="journal article" date="2020" name="IScience">
        <title>Genome Sequencing of the Endangered Kingdonia uniflora (Circaeasteraceae, Ranunculales) Reveals Potential Mechanisms of Evolutionary Specialization.</title>
        <authorList>
            <person name="Sun Y."/>
            <person name="Deng T."/>
            <person name="Zhang A."/>
            <person name="Moore M.J."/>
            <person name="Landis J.B."/>
            <person name="Lin N."/>
            <person name="Zhang H."/>
            <person name="Zhang X."/>
            <person name="Huang J."/>
            <person name="Zhang X."/>
            <person name="Sun H."/>
            <person name="Wang H."/>
        </authorList>
    </citation>
    <scope>NUCLEOTIDE SEQUENCE [LARGE SCALE GENOMIC DNA]</scope>
    <source>
        <strain evidence="3">TB1705</strain>
        <tissue evidence="3">Leaf</tissue>
    </source>
</reference>
<dbReference type="InterPro" id="IPR033140">
    <property type="entry name" value="Lipase_GDXG_put_SER_AS"/>
</dbReference>
<comment type="caution">
    <text evidence="3">The sequence shown here is derived from an EMBL/GenBank/DDBJ whole genome shotgun (WGS) entry which is preliminary data.</text>
</comment>
<dbReference type="PANTHER" id="PTHR23024:SF458">
    <property type="entry name" value="ALPHA_BETA HYDROLASE FOLD-3 DOMAIN-CONTAINING PROTEIN"/>
    <property type="match status" value="1"/>
</dbReference>
<dbReference type="EMBL" id="JACGCM010000954">
    <property type="protein sequence ID" value="KAF6163940.1"/>
    <property type="molecule type" value="Genomic_DNA"/>
</dbReference>
<dbReference type="Pfam" id="PF07859">
    <property type="entry name" value="Abhydrolase_3"/>
    <property type="match status" value="1"/>
</dbReference>
<keyword evidence="4" id="KW-1185">Reference proteome</keyword>
<feature type="domain" description="Alpha/beta hydrolase fold-3" evidence="2">
    <location>
        <begin position="77"/>
        <end position="298"/>
    </location>
</feature>
<name>A0A7J7NA98_9MAGN</name>
<dbReference type="GO" id="GO:0016787">
    <property type="term" value="F:hydrolase activity"/>
    <property type="evidence" value="ECO:0007669"/>
    <property type="project" value="InterPro"/>
</dbReference>
<dbReference type="InterPro" id="IPR050466">
    <property type="entry name" value="Carboxylest/Gibb_receptor"/>
</dbReference>
<dbReference type="InterPro" id="IPR013094">
    <property type="entry name" value="AB_hydrolase_3"/>
</dbReference>